<dbReference type="STRING" id="1838280.A6M21_01550"/>
<evidence type="ECO:0000313" key="1">
    <source>
        <dbReference type="EMBL" id="OAT79440.1"/>
    </source>
</evidence>
<dbReference type="Proteomes" id="UP000078532">
    <property type="component" value="Unassembled WGS sequence"/>
</dbReference>
<gene>
    <name evidence="1" type="ORF">A6M21_01550</name>
</gene>
<sequence length="97" mass="10954">MQGNKLWESHRLILPEMREVAAHTCRECRFLVRIRGRGESRPGCVAAISRYGTLQNRVPPEIHALDILKLAGRSGLAEVLARGRPEDRACGLFMERC</sequence>
<evidence type="ECO:0000313" key="2">
    <source>
        <dbReference type="Proteomes" id="UP000078532"/>
    </source>
</evidence>
<comment type="caution">
    <text evidence="1">The sequence shown here is derived from an EMBL/GenBank/DDBJ whole genome shotgun (WGS) entry which is preliminary data.</text>
</comment>
<dbReference type="AlphaFoldDB" id="A0A1B7LAW4"/>
<organism evidence="1 2">
    <name type="scientific">Desulfotomaculum copahuensis</name>
    <dbReference type="NCBI Taxonomy" id="1838280"/>
    <lineage>
        <taxon>Bacteria</taxon>
        <taxon>Bacillati</taxon>
        <taxon>Bacillota</taxon>
        <taxon>Clostridia</taxon>
        <taxon>Eubacteriales</taxon>
        <taxon>Desulfotomaculaceae</taxon>
        <taxon>Desulfotomaculum</taxon>
    </lineage>
</organism>
<name>A0A1B7LAW4_9FIRM</name>
<keyword evidence="2" id="KW-1185">Reference proteome</keyword>
<proteinExistence type="predicted"/>
<accession>A0A1B7LAW4</accession>
<protein>
    <submittedName>
        <fullName evidence="1">Uncharacterized protein</fullName>
    </submittedName>
</protein>
<dbReference type="EMBL" id="LYVF01000197">
    <property type="protein sequence ID" value="OAT79440.1"/>
    <property type="molecule type" value="Genomic_DNA"/>
</dbReference>
<dbReference type="RefSeq" id="WP_066671615.1">
    <property type="nucleotide sequence ID" value="NZ_LYVF01000197.1"/>
</dbReference>
<reference evidence="1 2" key="1">
    <citation type="submission" date="2016-04" db="EMBL/GenBank/DDBJ databases">
        <authorList>
            <person name="Evans L.H."/>
            <person name="Alamgir A."/>
            <person name="Owens N."/>
            <person name="Weber N.D."/>
            <person name="Virtaneva K."/>
            <person name="Barbian K."/>
            <person name="Babar A."/>
            <person name="Rosenke K."/>
        </authorList>
    </citation>
    <scope>NUCLEOTIDE SEQUENCE [LARGE SCALE GENOMIC DNA]</scope>
    <source>
        <strain evidence="1 2">LMa1</strain>
    </source>
</reference>